<dbReference type="InterPro" id="IPR011993">
    <property type="entry name" value="PH-like_dom_sf"/>
</dbReference>
<feature type="domain" description="Calponin-homology (CH)" evidence="16">
    <location>
        <begin position="1"/>
        <end position="119"/>
    </location>
</feature>
<name>A0A3B4VAF4_SERDU</name>
<dbReference type="InterPro" id="IPR036872">
    <property type="entry name" value="CH_dom_sf"/>
</dbReference>
<evidence type="ECO:0000259" key="13">
    <source>
        <dbReference type="PROSITE" id="PS50002"/>
    </source>
</evidence>
<dbReference type="Pfam" id="PF00017">
    <property type="entry name" value="SH2"/>
    <property type="match status" value="1"/>
</dbReference>
<dbReference type="Gene3D" id="1.20.900.10">
    <property type="entry name" value="Dbl homology (DH) domain"/>
    <property type="match status" value="1"/>
</dbReference>
<dbReference type="SMART" id="SM00326">
    <property type="entry name" value="SH3"/>
    <property type="match status" value="2"/>
</dbReference>
<dbReference type="FunFam" id="1.20.900.10:FF:000009">
    <property type="entry name" value="Vav guanine nucleotide exchange factor 1"/>
    <property type="match status" value="1"/>
</dbReference>
<dbReference type="Gene3D" id="2.30.29.30">
    <property type="entry name" value="Pleckstrin-homology domain (PH domain)/Phosphotyrosine-binding domain (PTB)"/>
    <property type="match status" value="1"/>
</dbReference>
<evidence type="ECO:0000256" key="2">
    <source>
        <dbReference type="ARBA" id="ARBA00022553"/>
    </source>
</evidence>
<dbReference type="SMART" id="SM00233">
    <property type="entry name" value="PH"/>
    <property type="match status" value="1"/>
</dbReference>
<feature type="domain" description="PH" evidence="14">
    <location>
        <begin position="401"/>
        <end position="503"/>
    </location>
</feature>
<keyword evidence="3" id="KW-0344">Guanine-nucleotide releasing factor</keyword>
<dbReference type="Pfam" id="PF11971">
    <property type="entry name" value="CAMSAP_CH"/>
    <property type="match status" value="1"/>
</dbReference>
<keyword evidence="8 10" id="KW-0727">SH2 domain</keyword>
<dbReference type="Pfam" id="PF00018">
    <property type="entry name" value="SH3_1"/>
    <property type="match status" value="1"/>
</dbReference>
<dbReference type="InterPro" id="IPR002219">
    <property type="entry name" value="PKC_DAG/PE"/>
</dbReference>
<keyword evidence="9" id="KW-0449">Lipoprotein</keyword>
<evidence type="ECO:0000256" key="4">
    <source>
        <dbReference type="ARBA" id="ARBA00022723"/>
    </source>
</evidence>
<dbReference type="InterPro" id="IPR036028">
    <property type="entry name" value="SH3-like_dom_sf"/>
</dbReference>
<dbReference type="Pfam" id="PF22697">
    <property type="entry name" value="SOS1_NGEF_PH"/>
    <property type="match status" value="1"/>
</dbReference>
<dbReference type="InterPro" id="IPR037832">
    <property type="entry name" value="PH_Vav"/>
</dbReference>
<dbReference type="PROSITE" id="PS00741">
    <property type="entry name" value="DH_1"/>
    <property type="match status" value="1"/>
</dbReference>
<dbReference type="PROSITE" id="PS50001">
    <property type="entry name" value="SH2"/>
    <property type="match status" value="1"/>
</dbReference>
<dbReference type="Gene3D" id="3.30.505.10">
    <property type="entry name" value="SH2 domain"/>
    <property type="match status" value="1"/>
</dbReference>
<keyword evidence="1 11" id="KW-0728">SH3 domain</keyword>
<evidence type="ECO:0000256" key="7">
    <source>
        <dbReference type="ARBA" id="ARBA00022833"/>
    </source>
</evidence>
<dbReference type="SMART" id="SM00252">
    <property type="entry name" value="SH2"/>
    <property type="match status" value="1"/>
</dbReference>
<dbReference type="SUPFAM" id="SSF50729">
    <property type="entry name" value="PH domain-like"/>
    <property type="match status" value="1"/>
</dbReference>
<dbReference type="GeneTree" id="ENSGT00940000159718"/>
<organism evidence="18 19">
    <name type="scientific">Seriola dumerili</name>
    <name type="common">Greater amberjack</name>
    <name type="synonym">Caranx dumerili</name>
    <dbReference type="NCBI Taxonomy" id="41447"/>
    <lineage>
        <taxon>Eukaryota</taxon>
        <taxon>Metazoa</taxon>
        <taxon>Chordata</taxon>
        <taxon>Craniata</taxon>
        <taxon>Vertebrata</taxon>
        <taxon>Euteleostomi</taxon>
        <taxon>Actinopterygii</taxon>
        <taxon>Neopterygii</taxon>
        <taxon>Teleostei</taxon>
        <taxon>Neoteleostei</taxon>
        <taxon>Acanthomorphata</taxon>
        <taxon>Carangaria</taxon>
        <taxon>Carangiformes</taxon>
        <taxon>Carangidae</taxon>
        <taxon>Seriola</taxon>
    </lineage>
</organism>
<dbReference type="Pfam" id="PF07653">
    <property type="entry name" value="SH3_2"/>
    <property type="match status" value="1"/>
</dbReference>
<dbReference type="InterPro" id="IPR001849">
    <property type="entry name" value="PH_domain"/>
</dbReference>
<feature type="domain" description="SH3" evidence="13">
    <location>
        <begin position="763"/>
        <end position="824"/>
    </location>
</feature>
<dbReference type="InterPro" id="IPR036860">
    <property type="entry name" value="SH2_dom_sf"/>
</dbReference>
<dbReference type="CDD" id="cd21263">
    <property type="entry name" value="CH_VAV2"/>
    <property type="match status" value="1"/>
</dbReference>
<dbReference type="SMART" id="SM00033">
    <property type="entry name" value="CH"/>
    <property type="match status" value="1"/>
</dbReference>
<evidence type="ECO:0000259" key="17">
    <source>
        <dbReference type="PROSITE" id="PS50081"/>
    </source>
</evidence>
<dbReference type="PRINTS" id="PR00452">
    <property type="entry name" value="SH3DOMAIN"/>
</dbReference>
<evidence type="ECO:0000256" key="6">
    <source>
        <dbReference type="ARBA" id="ARBA00022771"/>
    </source>
</evidence>
<evidence type="ECO:0000259" key="16">
    <source>
        <dbReference type="PROSITE" id="PS50021"/>
    </source>
</evidence>
<evidence type="ECO:0000256" key="10">
    <source>
        <dbReference type="PROSITE-ProRule" id="PRU00191"/>
    </source>
</evidence>
<dbReference type="SUPFAM" id="SSF47576">
    <property type="entry name" value="Calponin-homology domain, CH-domain"/>
    <property type="match status" value="1"/>
</dbReference>
<keyword evidence="7" id="KW-0862">Zinc</keyword>
<dbReference type="InterPro" id="IPR055251">
    <property type="entry name" value="SOS1_NGEF_PH"/>
</dbReference>
<feature type="domain" description="SH3" evidence="13">
    <location>
        <begin position="569"/>
        <end position="635"/>
    </location>
</feature>
<dbReference type="PROSITE" id="PS50003">
    <property type="entry name" value="PH_DOMAIN"/>
    <property type="match status" value="1"/>
</dbReference>
<dbReference type="CDD" id="cd11980">
    <property type="entry name" value="SH3_VAV2_1"/>
    <property type="match status" value="1"/>
</dbReference>
<dbReference type="FunFam" id="2.30.30.40:FF:000039">
    <property type="entry name" value="Vav guanine nucleotide exchange factor 3"/>
    <property type="match status" value="1"/>
</dbReference>
<dbReference type="FunFam" id="1.10.418.10:FF:000019">
    <property type="entry name" value="Vav guanine nucleotide exchange factor 2"/>
    <property type="match status" value="1"/>
</dbReference>
<evidence type="ECO:0000313" key="19">
    <source>
        <dbReference type="Proteomes" id="UP000261420"/>
    </source>
</evidence>
<dbReference type="PROSITE" id="PS00479">
    <property type="entry name" value="ZF_DAG_PE_1"/>
    <property type="match status" value="1"/>
</dbReference>
<dbReference type="Proteomes" id="UP000261420">
    <property type="component" value="Unplaced"/>
</dbReference>
<dbReference type="GO" id="GO:0005737">
    <property type="term" value="C:cytoplasm"/>
    <property type="evidence" value="ECO:0007669"/>
    <property type="project" value="TreeGrafter"/>
</dbReference>
<keyword evidence="4" id="KW-0479">Metal-binding</keyword>
<dbReference type="FunFam" id="3.30.60.20:FF:000015">
    <property type="entry name" value="Vav guanine nucleotide exchange factor 1"/>
    <property type="match status" value="1"/>
</dbReference>
<evidence type="ECO:0000313" key="18">
    <source>
        <dbReference type="Ensembl" id="ENSSDUP00000027602.1"/>
    </source>
</evidence>
<dbReference type="GO" id="GO:0005085">
    <property type="term" value="F:guanyl-nucleotide exchange factor activity"/>
    <property type="evidence" value="ECO:0007669"/>
    <property type="project" value="UniProtKB-KW"/>
</dbReference>
<feature type="domain" description="DH" evidence="15">
    <location>
        <begin position="194"/>
        <end position="372"/>
    </location>
</feature>
<reference evidence="18" key="2">
    <citation type="submission" date="2025-09" db="UniProtKB">
        <authorList>
            <consortium name="Ensembl"/>
        </authorList>
    </citation>
    <scope>IDENTIFICATION</scope>
</reference>
<dbReference type="CDD" id="cd01223">
    <property type="entry name" value="PH_Vav"/>
    <property type="match status" value="1"/>
</dbReference>
<evidence type="ECO:0000256" key="3">
    <source>
        <dbReference type="ARBA" id="ARBA00022658"/>
    </source>
</evidence>
<dbReference type="CDD" id="cd00160">
    <property type="entry name" value="RhoGEF"/>
    <property type="match status" value="1"/>
</dbReference>
<keyword evidence="2" id="KW-0597">Phosphoprotein</keyword>
<evidence type="ECO:0000256" key="11">
    <source>
        <dbReference type="PROSITE-ProRule" id="PRU00192"/>
    </source>
</evidence>
<keyword evidence="6" id="KW-0863">Zinc-finger</keyword>
<evidence type="ECO:0000259" key="15">
    <source>
        <dbReference type="PROSITE" id="PS50010"/>
    </source>
</evidence>
<dbReference type="PROSITE" id="PS50002">
    <property type="entry name" value="SH3"/>
    <property type="match status" value="2"/>
</dbReference>
<proteinExistence type="predicted"/>
<dbReference type="Gene3D" id="3.30.60.20">
    <property type="match status" value="1"/>
</dbReference>
<reference evidence="18" key="1">
    <citation type="submission" date="2025-08" db="UniProtKB">
        <authorList>
            <consortium name="Ensembl"/>
        </authorList>
    </citation>
    <scope>IDENTIFICATION</scope>
</reference>
<dbReference type="CDD" id="cd11977">
    <property type="entry name" value="SH3_VAV2_2"/>
    <property type="match status" value="1"/>
</dbReference>
<dbReference type="InterPro" id="IPR035899">
    <property type="entry name" value="DBL_dom_sf"/>
</dbReference>
<dbReference type="SUPFAM" id="SSF50044">
    <property type="entry name" value="SH3-domain"/>
    <property type="match status" value="2"/>
</dbReference>
<dbReference type="InterPro" id="IPR035733">
    <property type="entry name" value="VAV2_SH3_1"/>
</dbReference>
<dbReference type="PROSITE" id="PS50010">
    <property type="entry name" value="DH_2"/>
    <property type="match status" value="1"/>
</dbReference>
<evidence type="ECO:0000256" key="5">
    <source>
        <dbReference type="ARBA" id="ARBA00022737"/>
    </source>
</evidence>
<evidence type="ECO:0000256" key="9">
    <source>
        <dbReference type="ARBA" id="ARBA00023288"/>
    </source>
</evidence>
<dbReference type="SMART" id="SM00109">
    <property type="entry name" value="C1"/>
    <property type="match status" value="1"/>
</dbReference>
<dbReference type="InterPro" id="IPR022613">
    <property type="entry name" value="CH_CAMSAP_2"/>
</dbReference>
<evidence type="ECO:0000259" key="14">
    <source>
        <dbReference type="PROSITE" id="PS50003"/>
    </source>
</evidence>
<dbReference type="InterPro" id="IPR000219">
    <property type="entry name" value="DH_dom"/>
</dbReference>
<accession>A0A3B4VAF4</accession>
<keyword evidence="5" id="KW-0677">Repeat</keyword>
<dbReference type="Gene3D" id="1.10.418.10">
    <property type="entry name" value="Calponin-like domain"/>
    <property type="match status" value="1"/>
</dbReference>
<dbReference type="Gene3D" id="2.30.30.40">
    <property type="entry name" value="SH3 Domains"/>
    <property type="match status" value="2"/>
</dbReference>
<evidence type="ECO:0000256" key="8">
    <source>
        <dbReference type="ARBA" id="ARBA00022999"/>
    </source>
</evidence>
<dbReference type="AlphaFoldDB" id="A0A3B4VAF4"/>
<dbReference type="CDD" id="cd20868">
    <property type="entry name" value="C1_VAV2"/>
    <property type="match status" value="1"/>
</dbReference>
<dbReference type="GO" id="GO:0016477">
    <property type="term" value="P:cell migration"/>
    <property type="evidence" value="ECO:0007669"/>
    <property type="project" value="TreeGrafter"/>
</dbReference>
<dbReference type="SMART" id="SM00325">
    <property type="entry name" value="RhoGEF"/>
    <property type="match status" value="1"/>
</dbReference>
<feature type="domain" description="SH2" evidence="12">
    <location>
        <begin position="649"/>
        <end position="743"/>
    </location>
</feature>
<dbReference type="PANTHER" id="PTHR45818">
    <property type="entry name" value="PROTEIN VAV"/>
    <property type="match status" value="1"/>
</dbReference>
<evidence type="ECO:0000256" key="1">
    <source>
        <dbReference type="ARBA" id="ARBA00022443"/>
    </source>
</evidence>
<dbReference type="Pfam" id="PF00130">
    <property type="entry name" value="C1_1"/>
    <property type="match status" value="1"/>
</dbReference>
<dbReference type="InterPro" id="IPR000980">
    <property type="entry name" value="SH2"/>
</dbReference>
<dbReference type="PANTHER" id="PTHR45818:SF4">
    <property type="entry name" value="GUANINE NUCLEOTIDE EXCHANGE FACTOR VAV2"/>
    <property type="match status" value="1"/>
</dbReference>
<dbReference type="InterPro" id="IPR001331">
    <property type="entry name" value="GDS_CDC24_CS"/>
</dbReference>
<dbReference type="SUPFAM" id="SSF48065">
    <property type="entry name" value="DBL homology domain (DH-domain)"/>
    <property type="match status" value="1"/>
</dbReference>
<dbReference type="InterPro" id="IPR001715">
    <property type="entry name" value="CH_dom"/>
</dbReference>
<dbReference type="SUPFAM" id="SSF55550">
    <property type="entry name" value="SH2 domain"/>
    <property type="match status" value="1"/>
</dbReference>
<dbReference type="GO" id="GO:0008270">
    <property type="term" value="F:zinc ion binding"/>
    <property type="evidence" value="ECO:0007669"/>
    <property type="project" value="UniProtKB-KW"/>
</dbReference>
<dbReference type="PROSITE" id="PS50021">
    <property type="entry name" value="CH"/>
    <property type="match status" value="1"/>
</dbReference>
<sequence length="825" mass="95852">MEEWRQCGRWLIDCKVLPPNHRVVWPSAAVFDLAQALRDGVLLCQMLHNLSPGSVDLKEINFRPQMSQFLCLKNIRTFLKVCHDKFGLRNSELFDPFDLFDVRDFGKVISALSRISHHSIAQIKGIRPFPSEDTALNEDDVYRSLEELADEHDLGEDDIYDCVPCEDDGDDIYEDIIKVEVRQPMKMGMTEDDKRNCCLVEIQETEAKYYKTLEDIEKNYMIPLKQVLSPQDMEAIFVNLEDVIKVHFALLRAIDLNMVSGGSGLGKIFLDFKERLLIYGQYCSHMENAQKTLDELIATREDVKIKVEECTMKVQEGKFKLQDLLVVPMQRVLKYHLLLKELLSHSTDRPERQQLKEALEAMQDLAMYINEVKRDNETLKKISEFQSSIENLQVKLEEYGRPKIDGELKVCSIVNRTKQDRYIFLFDKVVIVCKRKGYSYELKEIIELQSYKMSDDPMNNRDMKKWSYGFYLIHLQGKQGFQFFCKTEETKRKWMEQFEMAMSNIKPERATANQHNFQMHTFDKNTNCRACKMLLRGIFYQGYYCSRCGTGAHKECLEVITICKISRCFLCPKMVAVRNYHGTPAPPGKTPLCFQTGDFIELLKGDPDTAWWEGKLIQTQKSGFFPSSCVKPCLDPKVCHCIYSLLLCRFAGNMERQQADNLLKSHSSGTYLIRERTAEAERFAISIKFNDEVKHIKVIEKDSWIHITEAKKFESLLELVEYYQSHSLKESFKLLDTTLRYPYKSRERSLTRASTRSPVFTPRVVSTAVARYNFAARDMRELSLREGDIVKIYSKIGGDQGWWKGEANGRIGWFPSTYVDEEGVQ</sequence>
<dbReference type="InterPro" id="IPR001452">
    <property type="entry name" value="SH3_domain"/>
</dbReference>
<keyword evidence="19" id="KW-1185">Reference proteome</keyword>
<dbReference type="InterPro" id="IPR035732">
    <property type="entry name" value="VAV2_SH3_2"/>
</dbReference>
<dbReference type="PROSITE" id="PS50081">
    <property type="entry name" value="ZF_DAG_PE_2"/>
    <property type="match status" value="1"/>
</dbReference>
<dbReference type="PRINTS" id="PR00401">
    <property type="entry name" value="SH2DOMAIN"/>
</dbReference>
<protein>
    <submittedName>
        <fullName evidence="18">Vav guanine nucleotide exchange factor 2</fullName>
    </submittedName>
</protein>
<dbReference type="Ensembl" id="ENSSDUT00000028086.1">
    <property type="protein sequence ID" value="ENSSDUP00000027602.1"/>
    <property type="gene ID" value="ENSSDUG00000019905.1"/>
</dbReference>
<evidence type="ECO:0000259" key="12">
    <source>
        <dbReference type="PROSITE" id="PS50001"/>
    </source>
</evidence>
<dbReference type="Pfam" id="PF00621">
    <property type="entry name" value="RhoGEF"/>
    <property type="match status" value="1"/>
</dbReference>
<dbReference type="FunFam" id="2.30.29.30:FF:000050">
    <property type="entry name" value="Vav guanine nucleotide exchange factor 2"/>
    <property type="match status" value="1"/>
</dbReference>
<dbReference type="FunFam" id="3.30.505.10:FF:000024">
    <property type="entry name" value="Vav guanine nucleotide exchange factor 2"/>
    <property type="match status" value="1"/>
</dbReference>
<feature type="domain" description="Phorbol-ester/DAG-type" evidence="17">
    <location>
        <begin position="514"/>
        <end position="563"/>
    </location>
</feature>
<dbReference type="GO" id="GO:0035556">
    <property type="term" value="P:intracellular signal transduction"/>
    <property type="evidence" value="ECO:0007669"/>
    <property type="project" value="InterPro"/>
</dbReference>